<name>A0A8H4A3N5_GIGMA</name>
<keyword evidence="3" id="KW-1185">Reference proteome</keyword>
<feature type="region of interest" description="Disordered" evidence="1">
    <location>
        <begin position="30"/>
        <end position="78"/>
    </location>
</feature>
<organism evidence="2 3">
    <name type="scientific">Gigaspora margarita</name>
    <dbReference type="NCBI Taxonomy" id="4874"/>
    <lineage>
        <taxon>Eukaryota</taxon>
        <taxon>Fungi</taxon>
        <taxon>Fungi incertae sedis</taxon>
        <taxon>Mucoromycota</taxon>
        <taxon>Glomeromycotina</taxon>
        <taxon>Glomeromycetes</taxon>
        <taxon>Diversisporales</taxon>
        <taxon>Gigasporaceae</taxon>
        <taxon>Gigaspora</taxon>
    </lineage>
</organism>
<dbReference type="Proteomes" id="UP000439903">
    <property type="component" value="Unassembled WGS sequence"/>
</dbReference>
<reference evidence="2 3" key="1">
    <citation type="journal article" date="2019" name="Environ. Microbiol.">
        <title>At the nexus of three kingdoms: the genome of the mycorrhizal fungus Gigaspora margarita provides insights into plant, endobacterial and fungal interactions.</title>
        <authorList>
            <person name="Venice F."/>
            <person name="Ghignone S."/>
            <person name="Salvioli di Fossalunga A."/>
            <person name="Amselem J."/>
            <person name="Novero M."/>
            <person name="Xianan X."/>
            <person name="Sedzielewska Toro K."/>
            <person name="Morin E."/>
            <person name="Lipzen A."/>
            <person name="Grigoriev I.V."/>
            <person name="Henrissat B."/>
            <person name="Martin F.M."/>
            <person name="Bonfante P."/>
        </authorList>
    </citation>
    <scope>NUCLEOTIDE SEQUENCE [LARGE SCALE GENOMIC DNA]</scope>
    <source>
        <strain evidence="2 3">BEG34</strain>
    </source>
</reference>
<evidence type="ECO:0000256" key="1">
    <source>
        <dbReference type="SAM" id="MobiDB-lite"/>
    </source>
</evidence>
<evidence type="ECO:0000313" key="2">
    <source>
        <dbReference type="EMBL" id="KAF0397922.1"/>
    </source>
</evidence>
<sequence>MSSPSVLFYDDTQELIDVLFGNEAQKLTDNNEAQKLTDNNEAQKLTDNNEAQKLTNMVSSDDELLPTEAVSESSKYGR</sequence>
<protein>
    <submittedName>
        <fullName evidence="2">Uncharacterized protein</fullName>
    </submittedName>
</protein>
<evidence type="ECO:0000313" key="3">
    <source>
        <dbReference type="Proteomes" id="UP000439903"/>
    </source>
</evidence>
<accession>A0A8H4A3N5</accession>
<feature type="compositionally biased region" description="Polar residues" evidence="1">
    <location>
        <begin position="30"/>
        <end position="59"/>
    </location>
</feature>
<comment type="caution">
    <text evidence="2">The sequence shown here is derived from an EMBL/GenBank/DDBJ whole genome shotgun (WGS) entry which is preliminary data.</text>
</comment>
<proteinExistence type="predicted"/>
<dbReference type="EMBL" id="WTPW01002089">
    <property type="protein sequence ID" value="KAF0397922.1"/>
    <property type="molecule type" value="Genomic_DNA"/>
</dbReference>
<gene>
    <name evidence="2" type="ORF">F8M41_009898</name>
</gene>
<dbReference type="AlphaFoldDB" id="A0A8H4A3N5"/>